<keyword evidence="2" id="KW-1185">Reference proteome</keyword>
<proteinExistence type="predicted"/>
<comment type="caution">
    <text evidence="1">The sequence shown here is derived from an EMBL/GenBank/DDBJ whole genome shotgun (WGS) entry which is preliminary data.</text>
</comment>
<organism evidence="1 2">
    <name type="scientific">Arcobacter cloacae</name>
    <dbReference type="NCBI Taxonomy" id="1054034"/>
    <lineage>
        <taxon>Bacteria</taxon>
        <taxon>Pseudomonadati</taxon>
        <taxon>Campylobacterota</taxon>
        <taxon>Epsilonproteobacteria</taxon>
        <taxon>Campylobacterales</taxon>
        <taxon>Arcobacteraceae</taxon>
        <taxon>Arcobacter</taxon>
    </lineage>
</organism>
<protein>
    <submittedName>
        <fullName evidence="1">Uncharacterized protein</fullName>
    </submittedName>
</protein>
<dbReference type="InterPro" id="IPR050464">
    <property type="entry name" value="Zeta_carotene_desat/Oxidored"/>
</dbReference>
<dbReference type="AlphaFoldDB" id="A0A6M8NA85"/>
<accession>A0A6M8NA85</accession>
<dbReference type="Proteomes" id="UP000290378">
    <property type="component" value="Unassembled WGS sequence"/>
</dbReference>
<dbReference type="RefSeq" id="WP_129012344.1">
    <property type="nucleotide sequence ID" value="NZ_CBCSEI010000002.1"/>
</dbReference>
<dbReference type="PANTHER" id="PTHR42923">
    <property type="entry name" value="PROTOPORPHYRINOGEN OXIDASE"/>
    <property type="match status" value="1"/>
</dbReference>
<dbReference type="Pfam" id="PF13450">
    <property type="entry name" value="NAD_binding_8"/>
    <property type="match status" value="1"/>
</dbReference>
<name>A0A6M8NA85_9BACT</name>
<gene>
    <name evidence="1" type="ORF">CP963_00335</name>
</gene>
<dbReference type="GO" id="GO:0016491">
    <property type="term" value="F:oxidoreductase activity"/>
    <property type="evidence" value="ECO:0007669"/>
    <property type="project" value="TreeGrafter"/>
</dbReference>
<dbReference type="SUPFAM" id="SSF51905">
    <property type="entry name" value="FAD/NAD(P)-binding domain"/>
    <property type="match status" value="1"/>
</dbReference>
<dbReference type="InterPro" id="IPR036188">
    <property type="entry name" value="FAD/NAD-bd_sf"/>
</dbReference>
<dbReference type="Gene3D" id="3.50.50.60">
    <property type="entry name" value="FAD/NAD(P)-binding domain"/>
    <property type="match status" value="1"/>
</dbReference>
<evidence type="ECO:0000313" key="1">
    <source>
        <dbReference type="EMBL" id="RXI43053.1"/>
    </source>
</evidence>
<dbReference type="PRINTS" id="PR00419">
    <property type="entry name" value="ADXRDTASE"/>
</dbReference>
<evidence type="ECO:0000313" key="2">
    <source>
        <dbReference type="Proteomes" id="UP000290378"/>
    </source>
</evidence>
<reference evidence="1 2" key="1">
    <citation type="submission" date="2017-09" db="EMBL/GenBank/DDBJ databases">
        <title>Genomics of the genus Arcobacter.</title>
        <authorList>
            <person name="Perez-Cataluna A."/>
            <person name="Figueras M.J."/>
            <person name="Salas-Masso N."/>
        </authorList>
    </citation>
    <scope>NUCLEOTIDE SEQUENCE [LARGE SCALE GENOMIC DNA]</scope>
    <source>
        <strain evidence="1 2">CECT 7834</strain>
    </source>
</reference>
<dbReference type="EMBL" id="NXII01000001">
    <property type="protein sequence ID" value="RXI43053.1"/>
    <property type="molecule type" value="Genomic_DNA"/>
</dbReference>
<sequence>MKRVVIIGGGISGLTTAYLLANSGEYEVHIVEKTDRLGGLLKSFDYDEYGYFDYGAHNILETGIKDLDDFYLNLFDENEWQVTTTINGQLRALTGLMYNKKLQENSPFMDLRENEKISEYIGDFFQNLNLNNSEFEDLHKKDAYSYSLFLFGVKITDEIIVPAIKKLYQKHPKDLNTMVLFLTQFTRIVLFEEHIMKELVHCKNIGSRLSYTEQMNLPNEYLVHLRSLYPKSYGIYKVIDAIEKKLRDMNVIFHMNSTVTNLQVDFNKVEKVEINGINYKIDKIVSSIGVYPLSQMLNINLDKSLKFDNHPKTVITNILIDKKLKCGELSFIYSYDQGTSIFRVDNYINYCEGAKRKGYYPISVETLHFEEPNKEKLEEKIISELFEYNMLEPHTQIMFIKTEVLEYGFPFLTQNNIENTNIIRKEIKSLNLKNLVSIGILSEEGLFFESHVIKDAYLKIKEIL</sequence>
<dbReference type="PANTHER" id="PTHR42923:SF3">
    <property type="entry name" value="PROTOPORPHYRINOGEN OXIDASE"/>
    <property type="match status" value="1"/>
</dbReference>